<evidence type="ECO:0000256" key="1">
    <source>
        <dbReference type="ARBA" id="ARBA00022679"/>
    </source>
</evidence>
<dbReference type="InterPro" id="IPR001296">
    <property type="entry name" value="Glyco_trans_1"/>
</dbReference>
<dbReference type="SUPFAM" id="SSF53756">
    <property type="entry name" value="UDP-Glycosyltransferase/glycogen phosphorylase"/>
    <property type="match status" value="1"/>
</dbReference>
<feature type="domain" description="Glycosyltransferase subfamily 4-like N-terminal" evidence="3">
    <location>
        <begin position="19"/>
        <end position="181"/>
    </location>
</feature>
<dbReference type="Pfam" id="PF00534">
    <property type="entry name" value="Glycos_transf_1"/>
    <property type="match status" value="1"/>
</dbReference>
<reference evidence="5" key="1">
    <citation type="submission" date="2024-06" db="EMBL/GenBank/DDBJ databases">
        <title>Hwangdonia haimaensis gen. nov., sp. nov., a member of the family Flavobacteriaceae isolated from the haima cold seep.</title>
        <authorList>
            <person name="Li J."/>
        </authorList>
    </citation>
    <scope>NUCLEOTIDE SEQUENCE [LARGE SCALE GENOMIC DNA]</scope>
    <source>
        <strain evidence="5">SCSIO 19198</strain>
    </source>
</reference>
<sequence>MHIAFITPEYPHPKLNKAGGLGTSIKNLAVELIKEKHEVSVFVYSQNNDAIIMDNGIEIYKISHKKYAFLGWCLYRKYLQKTINKHIINNHIDILEAPDWTGVTAFMNFKCPLVIRLNGSDAYFCNLDNRKQKKKNFFFEKKALQNADKIVSVSAYTAKKTKDIFKLKHDIQVVHNGINTESFKPIDCDINKNQILYFGTIIRKKGVLELAHAFNLLVKIKPKASLILLGKDVIDVFENKSTLELFFNILSKEAASKVNHVNEVPYSEVAQIIAKANLVTLPSFAEAFPMTWLEAMAMEKALVTSNVGWANEMMIDGKTGFTVNPKEYVDYANKMKLLLEDDKLAEQCGKQARQVVKQKFEATIIANKNISLYKDLVN</sequence>
<dbReference type="GO" id="GO:0009103">
    <property type="term" value="P:lipopolysaccharide biosynthetic process"/>
    <property type="evidence" value="ECO:0007669"/>
    <property type="project" value="TreeGrafter"/>
</dbReference>
<name>A0AA97HRE9_9FLAO</name>
<evidence type="ECO:0000313" key="4">
    <source>
        <dbReference type="EMBL" id="WOD43965.1"/>
    </source>
</evidence>
<gene>
    <name evidence="4" type="ORF">RNZ46_01590</name>
</gene>
<feature type="domain" description="Glycosyl transferase family 1" evidence="2">
    <location>
        <begin position="188"/>
        <end position="354"/>
    </location>
</feature>
<keyword evidence="4" id="KW-0328">Glycosyltransferase</keyword>
<keyword evidence="1 4" id="KW-0808">Transferase</keyword>
<accession>A0AA97HRE9</accession>
<keyword evidence="5" id="KW-1185">Reference proteome</keyword>
<dbReference type="KEGG" id="hws:RNZ46_01590"/>
<dbReference type="PANTHER" id="PTHR46401:SF2">
    <property type="entry name" value="GLYCOSYLTRANSFERASE WBBK-RELATED"/>
    <property type="match status" value="1"/>
</dbReference>
<dbReference type="EC" id="2.4.-.-" evidence="4"/>
<evidence type="ECO:0000259" key="3">
    <source>
        <dbReference type="Pfam" id="PF13439"/>
    </source>
</evidence>
<dbReference type="CDD" id="cd03801">
    <property type="entry name" value="GT4_PimA-like"/>
    <property type="match status" value="1"/>
</dbReference>
<dbReference type="RefSeq" id="WP_316983642.1">
    <property type="nucleotide sequence ID" value="NZ_CP136521.1"/>
</dbReference>
<proteinExistence type="predicted"/>
<dbReference type="Gene3D" id="3.40.50.2000">
    <property type="entry name" value="Glycogen Phosphorylase B"/>
    <property type="match status" value="2"/>
</dbReference>
<dbReference type="GO" id="GO:0016757">
    <property type="term" value="F:glycosyltransferase activity"/>
    <property type="evidence" value="ECO:0007669"/>
    <property type="project" value="UniProtKB-KW"/>
</dbReference>
<evidence type="ECO:0000313" key="5">
    <source>
        <dbReference type="Proteomes" id="UP001302486"/>
    </source>
</evidence>
<dbReference type="Proteomes" id="UP001302486">
    <property type="component" value="Chromosome"/>
</dbReference>
<dbReference type="Pfam" id="PF13439">
    <property type="entry name" value="Glyco_transf_4"/>
    <property type="match status" value="1"/>
</dbReference>
<dbReference type="AlphaFoldDB" id="A0AA97HRE9"/>
<dbReference type="InterPro" id="IPR028098">
    <property type="entry name" value="Glyco_trans_4-like_N"/>
</dbReference>
<protein>
    <submittedName>
        <fullName evidence="4">Glycosyltransferase family 4 protein</fullName>
        <ecNumber evidence="4">2.4.-.-</ecNumber>
    </submittedName>
</protein>
<dbReference type="PANTHER" id="PTHR46401">
    <property type="entry name" value="GLYCOSYLTRANSFERASE WBBK-RELATED"/>
    <property type="match status" value="1"/>
</dbReference>
<organism evidence="4 5">
    <name type="scientific">Hwangdonia lutea</name>
    <dbReference type="NCBI Taxonomy" id="3075823"/>
    <lineage>
        <taxon>Bacteria</taxon>
        <taxon>Pseudomonadati</taxon>
        <taxon>Bacteroidota</taxon>
        <taxon>Flavobacteriia</taxon>
        <taxon>Flavobacteriales</taxon>
        <taxon>Flavobacteriaceae</taxon>
        <taxon>Hwangdonia</taxon>
    </lineage>
</organism>
<evidence type="ECO:0000259" key="2">
    <source>
        <dbReference type="Pfam" id="PF00534"/>
    </source>
</evidence>
<dbReference type="EMBL" id="CP136521">
    <property type="protein sequence ID" value="WOD43965.1"/>
    <property type="molecule type" value="Genomic_DNA"/>
</dbReference>